<comment type="caution">
    <text evidence="1">The sequence shown here is derived from an EMBL/GenBank/DDBJ whole genome shotgun (WGS) entry which is preliminary data.</text>
</comment>
<dbReference type="AlphaFoldDB" id="A0A077PKH6"/>
<accession>A0A077PKH6</accession>
<protein>
    <submittedName>
        <fullName evidence="1">Uncharacterized protein</fullName>
    </submittedName>
</protein>
<organism evidence="1 2">
    <name type="scientific">Xenorhabdus bovienii str. kraussei Quebec</name>
    <dbReference type="NCBI Taxonomy" id="1398203"/>
    <lineage>
        <taxon>Bacteria</taxon>
        <taxon>Pseudomonadati</taxon>
        <taxon>Pseudomonadota</taxon>
        <taxon>Gammaproteobacteria</taxon>
        <taxon>Enterobacterales</taxon>
        <taxon>Morganellaceae</taxon>
        <taxon>Xenorhabdus</taxon>
    </lineage>
</organism>
<dbReference type="Gene3D" id="1.10.3290.10">
    <property type="entry name" value="Fido-like domain"/>
    <property type="match status" value="1"/>
</dbReference>
<gene>
    <name evidence="1" type="ORF">XBKQ1_540002</name>
</gene>
<dbReference type="Proteomes" id="UP000028500">
    <property type="component" value="Unassembled WGS sequence"/>
</dbReference>
<dbReference type="HOGENOM" id="CLU_2497120_0_0_6"/>
<dbReference type="EMBL" id="CBSY010000244">
    <property type="protein sequence ID" value="CDH21553.1"/>
    <property type="molecule type" value="Genomic_DNA"/>
</dbReference>
<name>A0A077PKH6_XENBV</name>
<dbReference type="InterPro" id="IPR036597">
    <property type="entry name" value="Fido-like_dom_sf"/>
</dbReference>
<evidence type="ECO:0000313" key="1">
    <source>
        <dbReference type="EMBL" id="CDH21553.1"/>
    </source>
</evidence>
<reference evidence="1" key="1">
    <citation type="submission" date="2013-07" db="EMBL/GenBank/DDBJ databases">
        <title>Sub-species coevolution in mutualistic symbiosis.</title>
        <authorList>
            <person name="Murfin K."/>
            <person name="Klassen J."/>
            <person name="Lee M."/>
            <person name="Forst S."/>
            <person name="Stock P."/>
            <person name="Goodrich-Blair H."/>
        </authorList>
    </citation>
    <scope>NUCLEOTIDE SEQUENCE [LARGE SCALE GENOMIC DNA]</scope>
    <source>
        <strain evidence="1">Kraussei Quebec</strain>
    </source>
</reference>
<evidence type="ECO:0000313" key="2">
    <source>
        <dbReference type="Proteomes" id="UP000028500"/>
    </source>
</evidence>
<sequence length="86" mass="9966">MLRKDNRIRTIQASLAIKHNSLSIEQVTAIINGKRVLAPAKDNQEVRNAILAYEKLPNWQSHRLTEICFPDTKINAKFLFTFLRMT</sequence>
<proteinExistence type="predicted"/>
<keyword evidence="2" id="KW-1185">Reference proteome</keyword>